<dbReference type="Proteomes" id="UP000018851">
    <property type="component" value="Chromosome"/>
</dbReference>
<keyword evidence="2" id="KW-1185">Reference proteome</keyword>
<gene>
    <name evidence="1" type="ORF">NX02_19290</name>
</gene>
<evidence type="ECO:0008006" key="3">
    <source>
        <dbReference type="Google" id="ProtNLM"/>
    </source>
</evidence>
<evidence type="ECO:0000313" key="1">
    <source>
        <dbReference type="EMBL" id="AHE55522.1"/>
    </source>
</evidence>
<dbReference type="KEGG" id="ssan:NX02_19290"/>
<name>W0AG70_9SPHN</name>
<accession>W0AG70</accession>
<dbReference type="OrthoDB" id="7605634at2"/>
<proteinExistence type="predicted"/>
<organism evidence="1 2">
    <name type="scientific">Sphingomonas sanxanigenens DSM 19645 = NX02</name>
    <dbReference type="NCBI Taxonomy" id="1123269"/>
    <lineage>
        <taxon>Bacteria</taxon>
        <taxon>Pseudomonadati</taxon>
        <taxon>Pseudomonadota</taxon>
        <taxon>Alphaproteobacteria</taxon>
        <taxon>Sphingomonadales</taxon>
        <taxon>Sphingomonadaceae</taxon>
        <taxon>Sphingomonas</taxon>
    </lineage>
</organism>
<dbReference type="eggNOG" id="ENOG5032DCA">
    <property type="taxonomic scope" value="Bacteria"/>
</dbReference>
<dbReference type="HOGENOM" id="CLU_192930_0_0_5"/>
<dbReference type="AlphaFoldDB" id="W0AG70"/>
<dbReference type="RefSeq" id="WP_025293686.1">
    <property type="nucleotide sequence ID" value="NZ_CP006644.1"/>
</dbReference>
<dbReference type="EMBL" id="CP006644">
    <property type="protein sequence ID" value="AHE55522.1"/>
    <property type="molecule type" value="Genomic_DNA"/>
</dbReference>
<evidence type="ECO:0000313" key="2">
    <source>
        <dbReference type="Proteomes" id="UP000018851"/>
    </source>
</evidence>
<protein>
    <recommendedName>
        <fullName evidence="3">HTH cro/C1-type domain-containing protein</fullName>
    </recommendedName>
</protein>
<reference evidence="1 2" key="1">
    <citation type="submission" date="2013-07" db="EMBL/GenBank/DDBJ databases">
        <title>Completed genome of Sphingomonas sanxanigenens NX02.</title>
        <authorList>
            <person name="Ma T."/>
            <person name="Huang H."/>
            <person name="Wu M."/>
            <person name="Li X."/>
            <person name="Li G."/>
        </authorList>
    </citation>
    <scope>NUCLEOTIDE SEQUENCE [LARGE SCALE GENOMIC DNA]</scope>
    <source>
        <strain evidence="1 2">NX02</strain>
    </source>
</reference>
<sequence length="77" mass="8124">MKLSDYLAANSISYAEFARKIGAQHRRTVERYAKGARIPIGKMMAAIAIATGGQVQPNDFFAPPDPGGAEDATAEAA</sequence>
<dbReference type="STRING" id="1123269.NX02_19290"/>